<keyword evidence="4 7" id="KW-0547">Nucleotide-binding</keyword>
<protein>
    <recommendedName>
        <fullName evidence="2">non-specific serine/threonine protein kinase</fullName>
        <ecNumber evidence="2">2.7.11.1</ecNumber>
    </recommendedName>
</protein>
<evidence type="ECO:0000256" key="7">
    <source>
        <dbReference type="PROSITE-ProRule" id="PRU10141"/>
    </source>
</evidence>
<feature type="domain" description="Protein kinase" evidence="8">
    <location>
        <begin position="21"/>
        <end position="276"/>
    </location>
</feature>
<dbReference type="Gene3D" id="1.10.510.10">
    <property type="entry name" value="Transferase(Phosphotransferase) domain 1"/>
    <property type="match status" value="1"/>
</dbReference>
<dbReference type="Gene3D" id="3.30.200.20">
    <property type="entry name" value="Phosphorylase Kinase, domain 1"/>
    <property type="match status" value="1"/>
</dbReference>
<evidence type="ECO:0000313" key="10">
    <source>
        <dbReference type="Proteomes" id="UP000297900"/>
    </source>
</evidence>
<evidence type="ECO:0000256" key="1">
    <source>
        <dbReference type="ARBA" id="ARBA00010886"/>
    </source>
</evidence>
<dbReference type="RefSeq" id="WP_135153049.1">
    <property type="nucleotide sequence ID" value="NZ_SOMN01000022.1"/>
</dbReference>
<keyword evidence="6 7" id="KW-0067">ATP-binding</keyword>
<dbReference type="InterPro" id="IPR050660">
    <property type="entry name" value="NEK_Ser/Thr_kinase"/>
</dbReference>
<name>A0A4Y8LY99_9BACL</name>
<dbReference type="CDD" id="cd14014">
    <property type="entry name" value="STKc_PknB_like"/>
    <property type="match status" value="1"/>
</dbReference>
<gene>
    <name evidence="9" type="ORF">E2980_15215</name>
</gene>
<dbReference type="SMART" id="SM00220">
    <property type="entry name" value="S_TKc"/>
    <property type="match status" value="1"/>
</dbReference>
<dbReference type="GO" id="GO:0004674">
    <property type="term" value="F:protein serine/threonine kinase activity"/>
    <property type="evidence" value="ECO:0007669"/>
    <property type="project" value="UniProtKB-KW"/>
</dbReference>
<dbReference type="PROSITE" id="PS50011">
    <property type="entry name" value="PROTEIN_KINASE_DOM"/>
    <property type="match status" value="1"/>
</dbReference>
<keyword evidence="9" id="KW-0723">Serine/threonine-protein kinase</keyword>
<reference evidence="9 10" key="1">
    <citation type="submission" date="2019-03" db="EMBL/GenBank/DDBJ databases">
        <title>Cohnella endophytica sp. nov., a novel endophytic bacterium isolated from bark of Sonneratia apetala.</title>
        <authorList>
            <person name="Tuo L."/>
        </authorList>
    </citation>
    <scope>NUCLEOTIDE SEQUENCE [LARGE SCALE GENOMIC DNA]</scope>
    <source>
        <strain evidence="9 10">CCTCC AB 208254</strain>
    </source>
</reference>
<dbReference type="InterPro" id="IPR017441">
    <property type="entry name" value="Protein_kinase_ATP_BS"/>
</dbReference>
<dbReference type="PANTHER" id="PTHR43671:SF13">
    <property type="entry name" value="SERINE_THREONINE-PROTEIN KINASE NEK2"/>
    <property type="match status" value="1"/>
</dbReference>
<dbReference type="PROSITE" id="PS00107">
    <property type="entry name" value="PROTEIN_KINASE_ATP"/>
    <property type="match status" value="1"/>
</dbReference>
<dbReference type="Proteomes" id="UP000297900">
    <property type="component" value="Unassembled WGS sequence"/>
</dbReference>
<evidence type="ECO:0000313" key="9">
    <source>
        <dbReference type="EMBL" id="TFE24891.1"/>
    </source>
</evidence>
<evidence type="ECO:0000256" key="4">
    <source>
        <dbReference type="ARBA" id="ARBA00022741"/>
    </source>
</evidence>
<dbReference type="PANTHER" id="PTHR43671">
    <property type="entry name" value="SERINE/THREONINE-PROTEIN KINASE NEK"/>
    <property type="match status" value="1"/>
</dbReference>
<keyword evidence="5 9" id="KW-0418">Kinase</keyword>
<dbReference type="GO" id="GO:0005524">
    <property type="term" value="F:ATP binding"/>
    <property type="evidence" value="ECO:0007669"/>
    <property type="project" value="UniProtKB-UniRule"/>
</dbReference>
<sequence length="529" mass="59636">MEDHRLAGLELTPGQLYGERYRIVMPIGKGGMGRVYLAEDIRVGGKHRALKLTRPLPDERRTFLPEAQMLSELDHPNLPAIVDYYPPDADGVTCIVMDYIAGDSVAERFERYGFKLAYALVLSVMADLCDVLVYLHAQNPPIVFRDLKPSNVLLDRQNRAILVDFGIARRYREEGLSDTLQLGTPGFAAPEQLRGEQSDRRTDIYGLGAFAYHLLSGGLFAYKQRGGLKRDLQSDVPAEFIKILERMLENDPEKRPQTAYDLSAELKSIQEGSPRIYRSSSCARDNEITDKVSVIAITSAYPGAGATFATLALSSSLWRRGIAHAVVECPGNEPEIYALLDGSSRMPKGALYAQAYGQQAAFPVWRHGHAAYYPLNPNETVSRIPEREFAEWLRRLGVPIVLLDVSGRSDLRDNIGWIVRTVDHIGLVADCYPSKWTTRRQSACMELQRQARQHRVRSVWIANRDQPFPDRKQWHSLFPAKPDVYLPELPSEVMLNALWRGTGIPTYSPVSSVIDESFHKWIPSVMKQR</sequence>
<comment type="caution">
    <text evidence="9">The sequence shown here is derived from an EMBL/GenBank/DDBJ whole genome shotgun (WGS) entry which is preliminary data.</text>
</comment>
<dbReference type="EMBL" id="SOMN01000022">
    <property type="protein sequence ID" value="TFE24891.1"/>
    <property type="molecule type" value="Genomic_DNA"/>
</dbReference>
<organism evidence="9 10">
    <name type="scientific">Cohnella luojiensis</name>
    <dbReference type="NCBI Taxonomy" id="652876"/>
    <lineage>
        <taxon>Bacteria</taxon>
        <taxon>Bacillati</taxon>
        <taxon>Bacillota</taxon>
        <taxon>Bacilli</taxon>
        <taxon>Bacillales</taxon>
        <taxon>Paenibacillaceae</taxon>
        <taxon>Cohnella</taxon>
    </lineage>
</organism>
<dbReference type="EC" id="2.7.11.1" evidence="2"/>
<dbReference type="AlphaFoldDB" id="A0A4Y8LY99"/>
<evidence type="ECO:0000256" key="6">
    <source>
        <dbReference type="ARBA" id="ARBA00022840"/>
    </source>
</evidence>
<accession>A0A4Y8LY99</accession>
<dbReference type="SUPFAM" id="SSF56112">
    <property type="entry name" value="Protein kinase-like (PK-like)"/>
    <property type="match status" value="1"/>
</dbReference>
<evidence type="ECO:0000259" key="8">
    <source>
        <dbReference type="PROSITE" id="PS50011"/>
    </source>
</evidence>
<feature type="binding site" evidence="7">
    <location>
        <position position="51"/>
    </location>
    <ligand>
        <name>ATP</name>
        <dbReference type="ChEBI" id="CHEBI:30616"/>
    </ligand>
</feature>
<evidence type="ECO:0000256" key="3">
    <source>
        <dbReference type="ARBA" id="ARBA00022679"/>
    </source>
</evidence>
<proteinExistence type="inferred from homology"/>
<comment type="similarity">
    <text evidence="1">Belongs to the protein kinase superfamily. NEK Ser/Thr protein kinase family. NIMA subfamily.</text>
</comment>
<dbReference type="InterPro" id="IPR011009">
    <property type="entry name" value="Kinase-like_dom_sf"/>
</dbReference>
<dbReference type="OrthoDB" id="9788659at2"/>
<evidence type="ECO:0000256" key="5">
    <source>
        <dbReference type="ARBA" id="ARBA00022777"/>
    </source>
</evidence>
<evidence type="ECO:0000256" key="2">
    <source>
        <dbReference type="ARBA" id="ARBA00012513"/>
    </source>
</evidence>
<keyword evidence="10" id="KW-1185">Reference proteome</keyword>
<dbReference type="InterPro" id="IPR000719">
    <property type="entry name" value="Prot_kinase_dom"/>
</dbReference>
<dbReference type="Pfam" id="PF00069">
    <property type="entry name" value="Pkinase"/>
    <property type="match status" value="1"/>
</dbReference>
<keyword evidence="3" id="KW-0808">Transferase</keyword>